<dbReference type="GO" id="GO:0048038">
    <property type="term" value="F:quinone binding"/>
    <property type="evidence" value="ECO:0007669"/>
    <property type="project" value="InterPro"/>
</dbReference>
<gene>
    <name evidence="4" type="primary">pqqD</name>
    <name evidence="5" type="ORF">A9Q75_01295</name>
</gene>
<organism evidence="5 6">
    <name type="scientific">Colwellia psychrerythraea</name>
    <name type="common">Vibrio psychroerythus</name>
    <dbReference type="NCBI Taxonomy" id="28229"/>
    <lineage>
        <taxon>Bacteria</taxon>
        <taxon>Pseudomonadati</taxon>
        <taxon>Pseudomonadota</taxon>
        <taxon>Gammaproteobacteria</taxon>
        <taxon>Alteromonadales</taxon>
        <taxon>Colwelliaceae</taxon>
        <taxon>Colwellia</taxon>
    </lineage>
</organism>
<dbReference type="Gene3D" id="1.10.10.1150">
    <property type="entry name" value="Coenzyme PQQ synthesis protein D (PqqD)"/>
    <property type="match status" value="1"/>
</dbReference>
<dbReference type="Pfam" id="PF05402">
    <property type="entry name" value="PqqD"/>
    <property type="match status" value="1"/>
</dbReference>
<dbReference type="InterPro" id="IPR022479">
    <property type="entry name" value="PqqD_bac"/>
</dbReference>
<dbReference type="Proteomes" id="UP000243053">
    <property type="component" value="Unassembled WGS sequence"/>
</dbReference>
<comment type="subunit">
    <text evidence="2 4">Monomer. Interacts with PqqE.</text>
</comment>
<comment type="similarity">
    <text evidence="4">Belongs to the PqqD family.</text>
</comment>
<dbReference type="NCBIfam" id="TIGR03859">
    <property type="entry name" value="PQQ_PqqD"/>
    <property type="match status" value="1"/>
</dbReference>
<sequence>MSEQTMIPILNSMFRFQYEPAQNCHVLLFPEGMVKLNDSASEIIKLIDGNSSVEQIVKLLAAKFPEAGDLTDDVAGFLITAVEKKWVHYGS</sequence>
<dbReference type="InterPro" id="IPR041881">
    <property type="entry name" value="PqqD_sf"/>
</dbReference>
<comment type="function">
    <text evidence="4">Functions as a PqqA binding protein and presents PqqA to PqqE, in the pyrroloquinoline quinone (PQQ) biosynthetic pathway.</text>
</comment>
<keyword evidence="3 4" id="KW-0884">PQQ biosynthesis</keyword>
<comment type="caution">
    <text evidence="5">The sequence shown here is derived from an EMBL/GenBank/DDBJ whole genome shotgun (WGS) entry which is preliminary data.</text>
</comment>
<dbReference type="EMBL" id="MAAF01000009">
    <property type="protein sequence ID" value="OUR84788.1"/>
    <property type="molecule type" value="Genomic_DNA"/>
</dbReference>
<proteinExistence type="inferred from homology"/>
<dbReference type="AlphaFoldDB" id="A0A1Y5EQ34"/>
<protein>
    <recommendedName>
        <fullName evidence="4">PqqA binding protein</fullName>
    </recommendedName>
    <alternativeName>
        <fullName evidence="4">Coenzyme PQQ synthesis protein D</fullName>
    </alternativeName>
    <alternativeName>
        <fullName evidence="4">Pyrroloquinoline quinone biosynthesis protein D</fullName>
    </alternativeName>
</protein>
<evidence type="ECO:0000256" key="3">
    <source>
        <dbReference type="ARBA" id="ARBA00022905"/>
    </source>
</evidence>
<comment type="pathway">
    <text evidence="1 4">Cofactor biosynthesis; pyrroloquinoline quinone biosynthesis.</text>
</comment>
<evidence type="ECO:0000313" key="5">
    <source>
        <dbReference type="EMBL" id="OUR84788.1"/>
    </source>
</evidence>
<dbReference type="GO" id="GO:0018189">
    <property type="term" value="P:pyrroloquinoline quinone biosynthetic process"/>
    <property type="evidence" value="ECO:0007669"/>
    <property type="project" value="UniProtKB-UniRule"/>
</dbReference>
<dbReference type="InterPro" id="IPR008792">
    <property type="entry name" value="PQQD"/>
</dbReference>
<accession>A0A1Y5EQ34</accession>
<name>A0A1Y5EQ34_COLPS</name>
<dbReference type="UniPathway" id="UPA00539"/>
<evidence type="ECO:0000256" key="1">
    <source>
        <dbReference type="ARBA" id="ARBA00004886"/>
    </source>
</evidence>
<dbReference type="HAMAP" id="MF_00655">
    <property type="entry name" value="PQQ_syn_PqqD"/>
    <property type="match status" value="1"/>
</dbReference>
<evidence type="ECO:0000256" key="2">
    <source>
        <dbReference type="ARBA" id="ARBA00011741"/>
    </source>
</evidence>
<evidence type="ECO:0000256" key="4">
    <source>
        <dbReference type="HAMAP-Rule" id="MF_00655"/>
    </source>
</evidence>
<reference evidence="6" key="1">
    <citation type="journal article" date="2017" name="Proc. Natl. Acad. Sci. U.S.A.">
        <title>Simulation of Deepwater Horizon oil plume reveals substrate specialization within a complex community of hydrocarbon degraders.</title>
        <authorList>
            <person name="Hu P."/>
            <person name="Dubinsky E.A."/>
            <person name="Probst A.J."/>
            <person name="Wang J."/>
            <person name="Sieber C.M.K."/>
            <person name="Tom L.M."/>
            <person name="Gardinali P."/>
            <person name="Banfield J.F."/>
            <person name="Atlas R.M."/>
            <person name="Andersen G.L."/>
        </authorList>
    </citation>
    <scope>NUCLEOTIDE SEQUENCE [LARGE SCALE GENOMIC DNA]</scope>
</reference>
<dbReference type="NCBIfam" id="NF002535">
    <property type="entry name" value="PRK02079.1"/>
    <property type="match status" value="1"/>
</dbReference>
<evidence type="ECO:0000313" key="6">
    <source>
        <dbReference type="Proteomes" id="UP000243053"/>
    </source>
</evidence>